<evidence type="ECO:0000256" key="1">
    <source>
        <dbReference type="SAM" id="Phobius"/>
    </source>
</evidence>
<feature type="transmembrane region" description="Helical" evidence="1">
    <location>
        <begin position="666"/>
        <end position="688"/>
    </location>
</feature>
<accession>A0A378I885</accession>
<feature type="transmembrane region" description="Helical" evidence="1">
    <location>
        <begin position="557"/>
        <end position="577"/>
    </location>
</feature>
<keyword evidence="4" id="KW-1185">Reference proteome</keyword>
<feature type="transmembrane region" description="Helical" evidence="1">
    <location>
        <begin position="12"/>
        <end position="34"/>
    </location>
</feature>
<feature type="transmembrane region" description="Helical" evidence="1">
    <location>
        <begin position="1128"/>
        <end position="1149"/>
    </location>
</feature>
<feature type="transmembrane region" description="Helical" evidence="1">
    <location>
        <begin position="731"/>
        <end position="751"/>
    </location>
</feature>
<dbReference type="STRING" id="28083.Lbir_2957"/>
<feature type="transmembrane region" description="Helical" evidence="1">
    <location>
        <begin position="67"/>
        <end position="88"/>
    </location>
</feature>
<feature type="transmembrane region" description="Helical" evidence="1">
    <location>
        <begin position="797"/>
        <end position="818"/>
    </location>
</feature>
<evidence type="ECO:0000313" key="2">
    <source>
        <dbReference type="EMBL" id="KTC68355.1"/>
    </source>
</evidence>
<evidence type="ECO:0000313" key="3">
    <source>
        <dbReference type="EMBL" id="STX30930.1"/>
    </source>
</evidence>
<proteinExistence type="predicted"/>
<feature type="transmembrane region" description="Helical" evidence="1">
    <location>
        <begin position="1161"/>
        <end position="1183"/>
    </location>
</feature>
<reference evidence="2 4" key="1">
    <citation type="submission" date="2015-11" db="EMBL/GenBank/DDBJ databases">
        <title>Genomic analysis of 38 Legionella species identifies large and diverse effector repertoires.</title>
        <authorList>
            <person name="Burstein D."/>
            <person name="Amaro F."/>
            <person name="Zusman T."/>
            <person name="Lifshitz Z."/>
            <person name="Cohen O."/>
            <person name="Gilbert J.A."/>
            <person name="Pupko T."/>
            <person name="Shuman H.A."/>
            <person name="Segal G."/>
        </authorList>
    </citation>
    <scope>NUCLEOTIDE SEQUENCE [LARGE SCALE GENOMIC DNA]</scope>
    <source>
        <strain evidence="2 4">CDC#1407-AL-14</strain>
    </source>
</reference>
<feature type="transmembrane region" description="Helical" evidence="1">
    <location>
        <begin position="993"/>
        <end position="1015"/>
    </location>
</feature>
<evidence type="ECO:0000313" key="4">
    <source>
        <dbReference type="Proteomes" id="UP000054735"/>
    </source>
</evidence>
<feature type="transmembrane region" description="Helical" evidence="1">
    <location>
        <begin position="266"/>
        <end position="289"/>
    </location>
</feature>
<feature type="transmembrane region" description="Helical" evidence="1">
    <location>
        <begin position="1221"/>
        <end position="1241"/>
    </location>
</feature>
<dbReference type="RefSeq" id="WP_058524924.1">
    <property type="nucleotide sequence ID" value="NZ_CAAAHV010000010.1"/>
</dbReference>
<evidence type="ECO:0000313" key="5">
    <source>
        <dbReference type="Proteomes" id="UP000255066"/>
    </source>
</evidence>
<feature type="transmembrane region" description="Helical" evidence="1">
    <location>
        <begin position="202"/>
        <end position="224"/>
    </location>
</feature>
<feature type="transmembrane region" description="Helical" evidence="1">
    <location>
        <begin position="94"/>
        <end position="114"/>
    </location>
</feature>
<gene>
    <name evidence="2" type="ORF">Lbir_2957</name>
    <name evidence="3" type="ORF">NCTC12437_00697</name>
</gene>
<dbReference type="Proteomes" id="UP000255066">
    <property type="component" value="Unassembled WGS sequence"/>
</dbReference>
<feature type="transmembrane region" description="Helical" evidence="1">
    <location>
        <begin position="864"/>
        <end position="884"/>
    </location>
</feature>
<dbReference type="EMBL" id="UGNW01000001">
    <property type="protein sequence ID" value="STX30930.1"/>
    <property type="molecule type" value="Genomic_DNA"/>
</dbReference>
<feature type="transmembrane region" description="Helical" evidence="1">
    <location>
        <begin position="1058"/>
        <end position="1086"/>
    </location>
</feature>
<feature type="transmembrane region" description="Helical" evidence="1">
    <location>
        <begin position="333"/>
        <end position="356"/>
    </location>
</feature>
<feature type="transmembrane region" description="Helical" evidence="1">
    <location>
        <begin position="1195"/>
        <end position="1215"/>
    </location>
</feature>
<feature type="transmembrane region" description="Helical" evidence="1">
    <location>
        <begin position="466"/>
        <end position="489"/>
    </location>
</feature>
<dbReference type="EMBL" id="LNXT01000048">
    <property type="protein sequence ID" value="KTC68355.1"/>
    <property type="molecule type" value="Genomic_DNA"/>
</dbReference>
<feature type="transmembrane region" description="Helical" evidence="1">
    <location>
        <begin position="927"/>
        <end position="949"/>
    </location>
</feature>
<protein>
    <submittedName>
        <fullName evidence="3">Uncharacterized protein</fullName>
    </submittedName>
</protein>
<feature type="transmembrane region" description="Helical" evidence="1">
    <location>
        <begin position="399"/>
        <end position="423"/>
    </location>
</feature>
<keyword evidence="1" id="KW-1133">Transmembrane helix</keyword>
<feature type="transmembrane region" description="Helical" evidence="1">
    <location>
        <begin position="597"/>
        <end position="622"/>
    </location>
</feature>
<dbReference type="OrthoDB" id="5653568at2"/>
<feature type="transmembrane region" description="Helical" evidence="1">
    <location>
        <begin position="134"/>
        <end position="158"/>
    </location>
</feature>
<organism evidence="3 5">
    <name type="scientific">Legionella birminghamensis</name>
    <dbReference type="NCBI Taxonomy" id="28083"/>
    <lineage>
        <taxon>Bacteria</taxon>
        <taxon>Pseudomonadati</taxon>
        <taxon>Pseudomonadota</taxon>
        <taxon>Gammaproteobacteria</taxon>
        <taxon>Legionellales</taxon>
        <taxon>Legionellaceae</taxon>
        <taxon>Legionella</taxon>
    </lineage>
</organism>
<feature type="transmembrane region" description="Helical" evidence="1">
    <location>
        <begin position="531"/>
        <end position="551"/>
    </location>
</feature>
<keyword evidence="1" id="KW-0472">Membrane</keyword>
<reference evidence="3 5" key="2">
    <citation type="submission" date="2018-06" db="EMBL/GenBank/DDBJ databases">
        <authorList>
            <consortium name="Pathogen Informatics"/>
            <person name="Doyle S."/>
        </authorList>
    </citation>
    <scope>NUCLEOTIDE SEQUENCE [LARGE SCALE GENOMIC DNA]</scope>
    <source>
        <strain evidence="3 5">NCTC12437</strain>
    </source>
</reference>
<sequence length="1417" mass="153427">MGDLLIEAAHALGYLFYSLFSGLKRIGEICFYFLRDTFRAHFNLIAQKTAPIEQEIFKKTPPKPSDLNIFGQIALTVFPLTIFSWLLALTLAPLIYNSTLLLISFYIRATNLALLDIPSKKLRSPEGSMAWYRIIYGLPGLLLGTSLGLVSAAFIGFIRVITNSLKTIPYAFVSTINLALDEEDEFKEWEFKQDKRPVVQKYILGIFGLILGGIAGALGFWIIGIGRIISNSYKTTAYLFAVETNLVLDAEDQIDSNDRRPWAQKYLLGVFGILPGILLGALGFTAAGFGRILSNSWKTGKELTISGANLTRSDYEPLAGGLANDRRPFLQKYILGFPGLVLGMFTALLAIGLGSIRRIFIESVKTTRTVFITISNQALAEEDQITYPLQLPRSFVDRYVLGVFGLAAGIISGSLSFMAIIAARVVSNSVKTIIGMNNAAYNLAVHKEDALKYDIVNDSRSPLGKFLLGFPGLIVGLFTGALAFTLGCLGRVISESFMSLQEGFVAITNQALPENETMELENRNRSPLDRFVFGIPGLIGGVIAGFAGFLLVGAARIVINSIESAAHSFASVTNLALHKEDRFKNLGLNIDSRPPRITYGLGLPGIILGGIAGAVGFIDVIFGRIITNSFKTAISLSVTGINVAVHKEEELKAGLQHEKRPLLQTYILGFPGLLLGIIPAGISFLIAVSRRIIIETAKTSRQVAIILINEALHENDQIKKSSDKRRFIDQYLFGAPGLMGGLVLGSIGFLAVGAMRIFSNSLLSAAHSFAAVTNLVLDKEDKIELNDARRPSHRYGLGLPGIIIGTLAGSLGLATVILGRSLGNSLKTAYKLTVTAINAVNYDGETIQGDLQHDQRPNIRKYGFGFPGLLLGSISGLAAIVFTIGRRALIESIITGTTLFKGMVNQVLPEDSHLKTGGKARSSLDKILGLPGILLGSVAGVLGCVAIGLGRSISNSFATAASLSISAYNLLRHQNEQADGGLDQDSRPAIKKYVWGFPGLIFGSITAGFALLLAAGQRIVVESWQTSVESFVTMANLTASPEEEIPLSKKPRSFADRFLFGAPGLLLGGIPGAFALTVSGIVQVLVNSIQSGRWTFIVLTNLGLSKENEFAYPDRQEEAKRSLLGKSLLGLPGIIFGSILGAFALFTILSAKFVYHNVVSWLSLSGSLLNAALELPVFSGLAGDKRDQLSKIAGLWGYGLALAVTLPISASILFFRKVVPVLLALVLGFVCSPLIAALKGLGQAVKKPRFEPDAPAADMKEQKFKNIYSSLTAWGQLPENGQISEAGNGRKGAFCFTRKAFTFNTSTMTEYCLDQLLAAYRGSTDKENFFEKEFPDAVEAIKEHYRVFSCIELQQETEMREEQIDDIAQFVKDYIKNGTSKVPAIYSKPEHSWSSIFWGKPGKEKEEEPVPQPGHFA</sequence>
<dbReference type="Proteomes" id="UP000054735">
    <property type="component" value="Unassembled WGS sequence"/>
</dbReference>
<name>A0A378I885_9GAMM</name>
<keyword evidence="1" id="KW-0812">Transmembrane</keyword>